<dbReference type="Gene3D" id="3.20.20.100">
    <property type="entry name" value="NADP-dependent oxidoreductase domain"/>
    <property type="match status" value="1"/>
</dbReference>
<comment type="similarity">
    <text evidence="2">Belongs to the aldo/keto reductase family. Aldo/keto reductase 2 subfamily.</text>
</comment>
<reference evidence="4" key="1">
    <citation type="submission" date="2023-03" db="EMBL/GenBank/DDBJ databases">
        <authorList>
            <person name="Steffen K."/>
            <person name="Cardenas P."/>
        </authorList>
    </citation>
    <scope>NUCLEOTIDE SEQUENCE</scope>
</reference>
<sequence>MHAQRRLAPPHRLATDGVLHLQRHAHAVTEVNASAPNFSGTRVVTGSRYTPASTASISVSTECRGYEPAGIAIKHCAVPHDPSRLYCGAEEQDMERVPLGRSGLLVSPISFGTWQLSPRFWGEQSREQITQAIRQAFDGGINLFDTADAYGEGHAETVLGEAIAGLPRDELVITTKVLNRFKPDGSRIPDLSAENIAARCEVSLKRLQLDTIDLYLLHGFDPLTPCEETAGQLDRLRAQGKIRAYGVSNHSVEQFRASAASVTTPWCSRPTA</sequence>
<dbReference type="InterPro" id="IPR020471">
    <property type="entry name" value="AKR"/>
</dbReference>
<dbReference type="InterPro" id="IPR050523">
    <property type="entry name" value="AKR_Detox_Biosynth"/>
</dbReference>
<dbReference type="InterPro" id="IPR023210">
    <property type="entry name" value="NADP_OxRdtase_dom"/>
</dbReference>
<evidence type="ECO:0000256" key="2">
    <source>
        <dbReference type="ARBA" id="ARBA00038157"/>
    </source>
</evidence>
<feature type="domain" description="NADP-dependent oxidoreductase" evidence="3">
    <location>
        <begin position="108"/>
        <end position="256"/>
    </location>
</feature>
<dbReference type="SUPFAM" id="SSF51430">
    <property type="entry name" value="NAD(P)-linked oxidoreductase"/>
    <property type="match status" value="1"/>
</dbReference>
<evidence type="ECO:0000313" key="5">
    <source>
        <dbReference type="Proteomes" id="UP001174909"/>
    </source>
</evidence>
<gene>
    <name evidence="4" type="ORF">GBAR_LOCUS28497</name>
</gene>
<comment type="caution">
    <text evidence="4">The sequence shown here is derived from an EMBL/GenBank/DDBJ whole genome shotgun (WGS) entry which is preliminary data.</text>
</comment>
<dbReference type="Proteomes" id="UP001174909">
    <property type="component" value="Unassembled WGS sequence"/>
</dbReference>
<evidence type="ECO:0000313" key="4">
    <source>
        <dbReference type="EMBL" id="CAI8052055.1"/>
    </source>
</evidence>
<dbReference type="PRINTS" id="PR00069">
    <property type="entry name" value="ALDKETRDTASE"/>
</dbReference>
<dbReference type="PANTHER" id="PTHR43364">
    <property type="entry name" value="NADH-SPECIFIC METHYLGLYOXAL REDUCTASE-RELATED"/>
    <property type="match status" value="1"/>
</dbReference>
<keyword evidence="1" id="KW-0560">Oxidoreductase</keyword>
<dbReference type="GO" id="GO:0016491">
    <property type="term" value="F:oxidoreductase activity"/>
    <property type="evidence" value="ECO:0007669"/>
    <property type="project" value="UniProtKB-KW"/>
</dbReference>
<name>A0AA35TPH6_GEOBA</name>
<dbReference type="AlphaFoldDB" id="A0AA35TPH6"/>
<dbReference type="PANTHER" id="PTHR43364:SF4">
    <property type="entry name" value="NAD(P)-LINKED OXIDOREDUCTASE SUPERFAMILY PROTEIN"/>
    <property type="match status" value="1"/>
</dbReference>
<dbReference type="InterPro" id="IPR036812">
    <property type="entry name" value="NAD(P)_OxRdtase_dom_sf"/>
</dbReference>
<dbReference type="Pfam" id="PF00248">
    <property type="entry name" value="Aldo_ket_red"/>
    <property type="match status" value="1"/>
</dbReference>
<evidence type="ECO:0000259" key="3">
    <source>
        <dbReference type="Pfam" id="PF00248"/>
    </source>
</evidence>
<accession>A0AA35TPH6</accession>
<proteinExistence type="inferred from homology"/>
<evidence type="ECO:0000256" key="1">
    <source>
        <dbReference type="ARBA" id="ARBA00023002"/>
    </source>
</evidence>
<protein>
    <submittedName>
        <fullName evidence="4">Aldo-keto reductase YhdN</fullName>
    </submittedName>
</protein>
<dbReference type="EMBL" id="CASHTH010003981">
    <property type="protein sequence ID" value="CAI8052055.1"/>
    <property type="molecule type" value="Genomic_DNA"/>
</dbReference>
<organism evidence="4 5">
    <name type="scientific">Geodia barretti</name>
    <name type="common">Barrett's horny sponge</name>
    <dbReference type="NCBI Taxonomy" id="519541"/>
    <lineage>
        <taxon>Eukaryota</taxon>
        <taxon>Metazoa</taxon>
        <taxon>Porifera</taxon>
        <taxon>Demospongiae</taxon>
        <taxon>Heteroscleromorpha</taxon>
        <taxon>Tetractinellida</taxon>
        <taxon>Astrophorina</taxon>
        <taxon>Geodiidae</taxon>
        <taxon>Geodia</taxon>
    </lineage>
</organism>
<dbReference type="GO" id="GO:0005829">
    <property type="term" value="C:cytosol"/>
    <property type="evidence" value="ECO:0007669"/>
    <property type="project" value="TreeGrafter"/>
</dbReference>
<keyword evidence="5" id="KW-1185">Reference proteome</keyword>